<keyword evidence="1" id="KW-1133">Transmembrane helix</keyword>
<evidence type="ECO:0000313" key="3">
    <source>
        <dbReference type="Proteomes" id="UP000187429"/>
    </source>
</evidence>
<dbReference type="GO" id="GO:0035312">
    <property type="term" value="F:5'-3' DNA exonuclease activity"/>
    <property type="evidence" value="ECO:0007669"/>
    <property type="project" value="TreeGrafter"/>
</dbReference>
<keyword evidence="1" id="KW-0812">Transmembrane</keyword>
<dbReference type="Gene3D" id="3.20.20.140">
    <property type="entry name" value="Metal-dependent hydrolases"/>
    <property type="match status" value="1"/>
</dbReference>
<evidence type="ECO:0008006" key="4">
    <source>
        <dbReference type="Google" id="ProtNLM"/>
    </source>
</evidence>
<dbReference type="OrthoDB" id="16564at2759"/>
<feature type="transmembrane region" description="Helical" evidence="1">
    <location>
        <begin position="49"/>
        <end position="70"/>
    </location>
</feature>
<protein>
    <recommendedName>
        <fullName evidence="4">Polymerase/histidinol phosphatase N-terminal domain-containing protein</fullName>
    </recommendedName>
</protein>
<dbReference type="InterPro" id="IPR052018">
    <property type="entry name" value="PHP_domain"/>
</dbReference>
<keyword evidence="1" id="KW-0472">Membrane</keyword>
<dbReference type="PANTHER" id="PTHR42924">
    <property type="entry name" value="EXONUCLEASE"/>
    <property type="match status" value="1"/>
</dbReference>
<dbReference type="PANTHER" id="PTHR42924:SF3">
    <property type="entry name" value="POLYMERASE_HISTIDINOL PHOSPHATASE N-TERMINAL DOMAIN-CONTAINING PROTEIN"/>
    <property type="match status" value="1"/>
</dbReference>
<dbReference type="GO" id="GO:0004534">
    <property type="term" value="F:5'-3' RNA exonuclease activity"/>
    <property type="evidence" value="ECO:0007669"/>
    <property type="project" value="TreeGrafter"/>
</dbReference>
<dbReference type="EMBL" id="LSSM01005559">
    <property type="protein sequence ID" value="OMJ12406.1"/>
    <property type="molecule type" value="Genomic_DNA"/>
</dbReference>
<reference evidence="3" key="1">
    <citation type="submission" date="2017-01" db="EMBL/GenBank/DDBJ databases">
        <authorList>
            <person name="Wang Y."/>
            <person name="White M."/>
            <person name="Kvist S."/>
            <person name="Moncalvo J.-M."/>
        </authorList>
    </citation>
    <scope>NUCLEOTIDE SEQUENCE [LARGE SCALE GENOMIC DNA]</scope>
    <source>
        <strain evidence="3">ID-206-W2</strain>
    </source>
</reference>
<dbReference type="Proteomes" id="UP000187429">
    <property type="component" value="Unassembled WGS sequence"/>
</dbReference>
<evidence type="ECO:0000313" key="2">
    <source>
        <dbReference type="EMBL" id="OMJ12406.1"/>
    </source>
</evidence>
<sequence length="157" mass="17704">MSHDILIQNNHQNAPQKSLTELESDHALSFKDRYLPLVKSFLLLSLKRLSTFILFSLCFIVTFLSLYSSIGFNSYDYTKATFDWKYDPRAAGLKPFDSNLTEYNILLDAHSHTTSSDGRLSPKQLIDISVSNGYNAIIVSDHNTINGGILAHKYAKV</sequence>
<dbReference type="SUPFAM" id="SSF89550">
    <property type="entry name" value="PHP domain-like"/>
    <property type="match status" value="1"/>
</dbReference>
<dbReference type="AlphaFoldDB" id="A0A1R1XCS6"/>
<gene>
    <name evidence="2" type="ORF">AYI69_g9416</name>
</gene>
<dbReference type="InterPro" id="IPR016195">
    <property type="entry name" value="Pol/histidinol_Pase-like"/>
</dbReference>
<name>A0A1R1XCS6_9FUNG</name>
<comment type="caution">
    <text evidence="2">The sequence shown here is derived from an EMBL/GenBank/DDBJ whole genome shotgun (WGS) entry which is preliminary data.</text>
</comment>
<accession>A0A1R1XCS6</accession>
<organism evidence="2 3">
    <name type="scientific">Smittium culicis</name>
    <dbReference type="NCBI Taxonomy" id="133412"/>
    <lineage>
        <taxon>Eukaryota</taxon>
        <taxon>Fungi</taxon>
        <taxon>Fungi incertae sedis</taxon>
        <taxon>Zoopagomycota</taxon>
        <taxon>Kickxellomycotina</taxon>
        <taxon>Harpellomycetes</taxon>
        <taxon>Harpellales</taxon>
        <taxon>Legeriomycetaceae</taxon>
        <taxon>Smittium</taxon>
    </lineage>
</organism>
<proteinExistence type="predicted"/>
<evidence type="ECO:0000256" key="1">
    <source>
        <dbReference type="SAM" id="Phobius"/>
    </source>
</evidence>
<keyword evidence="3" id="KW-1185">Reference proteome</keyword>